<name>A0A915HLS4_ROMCU</name>
<dbReference type="WBParaSite" id="nRc.2.0.1.t02481-RA">
    <property type="protein sequence ID" value="nRc.2.0.1.t02481-RA"/>
    <property type="gene ID" value="nRc.2.0.1.g02481"/>
</dbReference>
<accession>A0A915HLS4</accession>
<dbReference type="Proteomes" id="UP000887565">
    <property type="component" value="Unplaced"/>
</dbReference>
<sequence>MDADFDEYLPYHTVIKDLHFVSLQNIEVFCGNFESHAKFVAFLLSHSPLLKQLSLRPSH</sequence>
<organism evidence="1 2">
    <name type="scientific">Romanomermis culicivorax</name>
    <name type="common">Nematode worm</name>
    <dbReference type="NCBI Taxonomy" id="13658"/>
    <lineage>
        <taxon>Eukaryota</taxon>
        <taxon>Metazoa</taxon>
        <taxon>Ecdysozoa</taxon>
        <taxon>Nematoda</taxon>
        <taxon>Enoplea</taxon>
        <taxon>Dorylaimia</taxon>
        <taxon>Mermithida</taxon>
        <taxon>Mermithoidea</taxon>
        <taxon>Mermithidae</taxon>
        <taxon>Romanomermis</taxon>
    </lineage>
</organism>
<evidence type="ECO:0000313" key="2">
    <source>
        <dbReference type="WBParaSite" id="nRc.2.0.1.t02481-RA"/>
    </source>
</evidence>
<protein>
    <submittedName>
        <fullName evidence="2">FBD domain-containing protein</fullName>
    </submittedName>
</protein>
<evidence type="ECO:0000313" key="1">
    <source>
        <dbReference type="Proteomes" id="UP000887565"/>
    </source>
</evidence>
<proteinExistence type="predicted"/>
<dbReference type="AlphaFoldDB" id="A0A915HLS4"/>
<reference evidence="2" key="1">
    <citation type="submission" date="2022-11" db="UniProtKB">
        <authorList>
            <consortium name="WormBaseParasite"/>
        </authorList>
    </citation>
    <scope>IDENTIFICATION</scope>
</reference>
<keyword evidence="1" id="KW-1185">Reference proteome</keyword>